<protein>
    <submittedName>
        <fullName evidence="1">Uncharacterized protein</fullName>
    </submittedName>
</protein>
<accession>A0ABY9WN87</accession>
<evidence type="ECO:0000313" key="1">
    <source>
        <dbReference type="EMBL" id="WNG45272.1"/>
    </source>
</evidence>
<reference evidence="1 2" key="1">
    <citation type="submission" date="2019-08" db="EMBL/GenBank/DDBJ databases">
        <title>Archangium and Cystobacter genomes.</title>
        <authorList>
            <person name="Chen I.-C.K."/>
            <person name="Wielgoss S."/>
        </authorList>
    </citation>
    <scope>NUCLEOTIDE SEQUENCE [LARGE SCALE GENOMIC DNA]</scope>
    <source>
        <strain evidence="1 2">Cbm 6</strain>
    </source>
</reference>
<dbReference type="Proteomes" id="UP001611383">
    <property type="component" value="Chromosome"/>
</dbReference>
<evidence type="ECO:0000313" key="2">
    <source>
        <dbReference type="Proteomes" id="UP001611383"/>
    </source>
</evidence>
<dbReference type="RefSeq" id="WP_395819709.1">
    <property type="nucleotide sequence ID" value="NZ_CP043494.1"/>
</dbReference>
<dbReference type="EMBL" id="CP043494">
    <property type="protein sequence ID" value="WNG45272.1"/>
    <property type="molecule type" value="Genomic_DNA"/>
</dbReference>
<name>A0ABY9WN87_9BACT</name>
<proteinExistence type="predicted"/>
<keyword evidence="2" id="KW-1185">Reference proteome</keyword>
<sequence length="389" mass="42519">MYSHIEVTDDAQDKFIRGTGAWLIRRSGHASEVERAAKLGAYGSAGIELDPGEFRGMTLADLARECLERRGVDARRMQRSELFSRALNLRTGYQTSSDFALVLENALHKLLLGAYALTADTWKRFCRQGTVKDFRASGRYRTGSFGVLDDVGESGEIKNKAIPDGEKVEISIGTKGNIISISRVALINDDMGVFQDLATKFGRAAALTIEEHVYRELRKNSGLGPTQPDGNPFFHASRSNINATSSGLSVAGINADRVVMAQQKDPSGNEFIDLRPAVLVIPIGLGGDARVINDAQYDTTANTFQKPNSVRGLFRDIVDTPRLEGTRRYLFADPNIAAAIEVAFLEESGSEPRLDMRKGFEVDGISWRVVLDYGVAFIDHRAAVTNAGA</sequence>
<gene>
    <name evidence="1" type="ORF">F0U60_15010</name>
</gene>
<dbReference type="Pfam" id="PF25209">
    <property type="entry name" value="Phage_capsid_4"/>
    <property type="match status" value="1"/>
</dbReference>
<organism evidence="1 2">
    <name type="scientific">Archangium minus</name>
    <dbReference type="NCBI Taxonomy" id="83450"/>
    <lineage>
        <taxon>Bacteria</taxon>
        <taxon>Pseudomonadati</taxon>
        <taxon>Myxococcota</taxon>
        <taxon>Myxococcia</taxon>
        <taxon>Myxococcales</taxon>
        <taxon>Cystobacterineae</taxon>
        <taxon>Archangiaceae</taxon>
        <taxon>Archangium</taxon>
    </lineage>
</organism>